<gene>
    <name evidence="4" type="ORF">ASEP1449_LOCUS4512</name>
    <name evidence="5" type="ORF">ASEP1449_LOCUS4513</name>
</gene>
<dbReference type="Pfam" id="PF07714">
    <property type="entry name" value="PK_Tyr_Ser-Thr"/>
    <property type="match status" value="1"/>
</dbReference>
<evidence type="ECO:0000256" key="2">
    <source>
        <dbReference type="SAM" id="Phobius"/>
    </source>
</evidence>
<feature type="region of interest" description="Disordered" evidence="1">
    <location>
        <begin position="1"/>
        <end position="33"/>
    </location>
</feature>
<dbReference type="GO" id="GO:0004672">
    <property type="term" value="F:protein kinase activity"/>
    <property type="evidence" value="ECO:0007669"/>
    <property type="project" value="InterPro"/>
</dbReference>
<accession>A0A6T7FXM7</accession>
<dbReference type="EMBL" id="HBHQ01006708">
    <property type="protein sequence ID" value="CAD9812688.1"/>
    <property type="molecule type" value="Transcribed_RNA"/>
</dbReference>
<keyword evidence="2" id="KW-1133">Transmembrane helix</keyword>
<dbReference type="AlphaFoldDB" id="A0A6T7FXM7"/>
<feature type="transmembrane region" description="Helical" evidence="2">
    <location>
        <begin position="43"/>
        <end position="66"/>
    </location>
</feature>
<dbReference type="GO" id="GO:0007165">
    <property type="term" value="P:signal transduction"/>
    <property type="evidence" value="ECO:0007669"/>
    <property type="project" value="TreeGrafter"/>
</dbReference>
<dbReference type="SUPFAM" id="SSF56112">
    <property type="entry name" value="Protein kinase-like (PK-like)"/>
    <property type="match status" value="1"/>
</dbReference>
<dbReference type="PROSITE" id="PS50011">
    <property type="entry name" value="PROTEIN_KINASE_DOM"/>
    <property type="match status" value="1"/>
</dbReference>
<dbReference type="InterPro" id="IPR050167">
    <property type="entry name" value="Ser_Thr_protein_kinase"/>
</dbReference>
<proteinExistence type="predicted"/>
<evidence type="ECO:0000259" key="3">
    <source>
        <dbReference type="PROSITE" id="PS50011"/>
    </source>
</evidence>
<dbReference type="EMBL" id="HBHQ01006707">
    <property type="protein sequence ID" value="CAD9812687.1"/>
    <property type="molecule type" value="Transcribed_RNA"/>
</dbReference>
<dbReference type="PANTHER" id="PTHR23257">
    <property type="entry name" value="SERINE-THREONINE PROTEIN KINASE"/>
    <property type="match status" value="1"/>
</dbReference>
<keyword evidence="2" id="KW-0812">Transmembrane</keyword>
<dbReference type="InterPro" id="IPR001245">
    <property type="entry name" value="Ser-Thr/Tyr_kinase_cat_dom"/>
</dbReference>
<name>A0A6T7FXM7_9STRA</name>
<evidence type="ECO:0000256" key="1">
    <source>
        <dbReference type="SAM" id="MobiDB-lite"/>
    </source>
</evidence>
<evidence type="ECO:0000313" key="5">
    <source>
        <dbReference type="EMBL" id="CAD9812688.1"/>
    </source>
</evidence>
<feature type="domain" description="Protein kinase" evidence="3">
    <location>
        <begin position="161"/>
        <end position="441"/>
    </location>
</feature>
<protein>
    <recommendedName>
        <fullName evidence="3">Protein kinase domain-containing protein</fullName>
    </recommendedName>
</protein>
<organism evidence="5">
    <name type="scientific">Attheya septentrionalis</name>
    <dbReference type="NCBI Taxonomy" id="420275"/>
    <lineage>
        <taxon>Eukaryota</taxon>
        <taxon>Sar</taxon>
        <taxon>Stramenopiles</taxon>
        <taxon>Ochrophyta</taxon>
        <taxon>Bacillariophyta</taxon>
        <taxon>Coscinodiscophyceae</taxon>
        <taxon>Chaetocerotophycidae</taxon>
        <taxon>Chaetocerotales</taxon>
        <taxon>Attheyaceae</taxon>
        <taxon>Attheya</taxon>
    </lineage>
</organism>
<dbReference type="InterPro" id="IPR000719">
    <property type="entry name" value="Prot_kinase_dom"/>
</dbReference>
<dbReference type="GO" id="GO:0005737">
    <property type="term" value="C:cytoplasm"/>
    <property type="evidence" value="ECO:0007669"/>
    <property type="project" value="TreeGrafter"/>
</dbReference>
<dbReference type="GO" id="GO:0005524">
    <property type="term" value="F:ATP binding"/>
    <property type="evidence" value="ECO:0007669"/>
    <property type="project" value="InterPro"/>
</dbReference>
<keyword evidence="2" id="KW-0472">Membrane</keyword>
<evidence type="ECO:0000313" key="4">
    <source>
        <dbReference type="EMBL" id="CAD9812687.1"/>
    </source>
</evidence>
<dbReference type="InterPro" id="IPR011009">
    <property type="entry name" value="Kinase-like_dom_sf"/>
</dbReference>
<dbReference type="Gene3D" id="1.10.510.10">
    <property type="entry name" value="Transferase(Phosphotransferase) domain 1"/>
    <property type="match status" value="1"/>
</dbReference>
<feature type="compositionally biased region" description="Basic residues" evidence="1">
    <location>
        <begin position="1"/>
        <end position="12"/>
    </location>
</feature>
<dbReference type="SMART" id="SM00220">
    <property type="entry name" value="S_TKc"/>
    <property type="match status" value="1"/>
</dbReference>
<sequence length="464" mass="53298">MLRRPHNSKKAKSPSLPSYPQKQQHNDGAKKRRYMKPARTAQVLVNFNILLVAFLFAVGFTIMILLRTPAKDSKRLIRTINRIPSRPIQVQSEKTFMKVSEILNGPILLDKEQPMLEPMKVGWDVPEEESIDPKWQPRHEWHDYKFPSCNRMHETDMSPVRTSFSILACGGSRCAFRVLDNNYGHNNTREPLVLKTTKYHKDVDSDHLEVGAKDSIIMEALTKSPYIANVYGYCGLSQMVEYSTGGELRSLIRENNLAKEDAIDPIDNLKISIQVASAISDLHDESISVVHGDLSVDQIILIDGIYKLNDFHLSEFLFWNDVENKTSKDNIGFAGWLTMHHAPEEFNKQPVDLEMADVYMMGNVLYNIYTKEWLFDGEDLFDPGSDHEEEKEKMLKGERSPFPTYLDTTIRANNAMQWAILQAWVHDPELRPKARYIRDFLLKELSAIEGKTYTPDTVIRVSLP</sequence>
<reference evidence="5" key="1">
    <citation type="submission" date="2021-01" db="EMBL/GenBank/DDBJ databases">
        <authorList>
            <person name="Corre E."/>
            <person name="Pelletier E."/>
            <person name="Niang G."/>
            <person name="Scheremetjew M."/>
            <person name="Finn R."/>
            <person name="Kale V."/>
            <person name="Holt S."/>
            <person name="Cochrane G."/>
            <person name="Meng A."/>
            <person name="Brown T."/>
            <person name="Cohen L."/>
        </authorList>
    </citation>
    <scope>NUCLEOTIDE SEQUENCE</scope>
    <source>
        <strain evidence="5">CCMP2084</strain>
    </source>
</reference>